<comment type="similarity">
    <text evidence="2 10">Belongs to the fimbrial export usher family.</text>
</comment>
<evidence type="ECO:0000256" key="1">
    <source>
        <dbReference type="ARBA" id="ARBA00004571"/>
    </source>
</evidence>
<evidence type="ECO:0000256" key="10">
    <source>
        <dbReference type="RuleBase" id="RU003884"/>
    </source>
</evidence>
<evidence type="ECO:0000256" key="3">
    <source>
        <dbReference type="ARBA" id="ARBA00022448"/>
    </source>
</evidence>
<dbReference type="SUPFAM" id="SSF141729">
    <property type="entry name" value="FimD N-terminal domain-like"/>
    <property type="match status" value="1"/>
</dbReference>
<keyword evidence="9 10" id="KW-0998">Cell outer membrane</keyword>
<keyword evidence="7 12" id="KW-0732">Signal</keyword>
<keyword evidence="5 10" id="KW-1029">Fimbrium biogenesis</keyword>
<comment type="subcellular location">
    <subcellularLocation>
        <location evidence="1 10">Cell outer membrane</location>
        <topology evidence="1 10">Multi-pass membrane protein</topology>
    </subcellularLocation>
</comment>
<keyword evidence="3 10" id="KW-0813">Transport</keyword>
<evidence type="ECO:0000313" key="14">
    <source>
        <dbReference type="EMBL" id="EBL7519099.1"/>
    </source>
</evidence>
<evidence type="ECO:0000259" key="13">
    <source>
        <dbReference type="Pfam" id="PF13954"/>
    </source>
</evidence>
<feature type="compositionally biased region" description="Low complexity" evidence="11">
    <location>
        <begin position="554"/>
        <end position="575"/>
    </location>
</feature>
<dbReference type="NCBIfam" id="NF011760">
    <property type="entry name" value="PRK15213.1"/>
    <property type="match status" value="1"/>
</dbReference>
<dbReference type="Gene3D" id="2.60.40.2610">
    <property type="entry name" value="Outer membrane usher protein FimD, plug domain"/>
    <property type="match status" value="1"/>
</dbReference>
<dbReference type="InterPro" id="IPR000015">
    <property type="entry name" value="Fimb_usher"/>
</dbReference>
<evidence type="ECO:0000256" key="8">
    <source>
        <dbReference type="ARBA" id="ARBA00023136"/>
    </source>
</evidence>
<feature type="region of interest" description="Disordered" evidence="11">
    <location>
        <begin position="553"/>
        <end position="575"/>
    </location>
</feature>
<dbReference type="EMBL" id="AAGACD010000016">
    <property type="protein sequence ID" value="EBL7519099.1"/>
    <property type="molecule type" value="Genomic_DNA"/>
</dbReference>
<evidence type="ECO:0000256" key="5">
    <source>
        <dbReference type="ARBA" id="ARBA00022558"/>
    </source>
</evidence>
<feature type="domain" description="PapC N-terminal" evidence="13">
    <location>
        <begin position="54"/>
        <end position="168"/>
    </location>
</feature>
<dbReference type="Gene3D" id="3.10.20.410">
    <property type="match status" value="1"/>
</dbReference>
<gene>
    <name evidence="14" type="primary">pefC</name>
    <name evidence="14" type="ORF">C1B90_24070</name>
</gene>
<reference evidence="14" key="1">
    <citation type="submission" date="2018-07" db="EMBL/GenBank/DDBJ databases">
        <authorList>
            <consortium name="PulseNet: The National Subtyping Network for Foodborne Disease Surveillance"/>
            <person name="Tarr C.L."/>
            <person name="Trees E."/>
            <person name="Katz L.S."/>
            <person name="Carleton-Romer H.A."/>
            <person name="Stroika S."/>
            <person name="Kucerova Z."/>
            <person name="Roache K.F."/>
            <person name="Sabol A.L."/>
            <person name="Besser J."/>
            <person name="Gerner-Smidt P."/>
        </authorList>
    </citation>
    <scope>NUCLEOTIDE SEQUENCE</scope>
    <source>
        <strain evidence="14">PNUSAS031704</strain>
    </source>
</reference>
<dbReference type="GO" id="GO:0009279">
    <property type="term" value="C:cell outer membrane"/>
    <property type="evidence" value="ECO:0007669"/>
    <property type="project" value="UniProtKB-SubCell"/>
</dbReference>
<accession>A0A5T4LPU4</accession>
<evidence type="ECO:0000256" key="9">
    <source>
        <dbReference type="ARBA" id="ARBA00023237"/>
    </source>
</evidence>
<dbReference type="InterPro" id="IPR042186">
    <property type="entry name" value="FimD_plug_dom"/>
</dbReference>
<dbReference type="InterPro" id="IPR018030">
    <property type="entry name" value="Fimbrial_membr_usher_CS"/>
</dbReference>
<dbReference type="Pfam" id="PF13954">
    <property type="entry name" value="PapC_N"/>
    <property type="match status" value="1"/>
</dbReference>
<dbReference type="InterPro" id="IPR025885">
    <property type="entry name" value="PapC_N"/>
</dbReference>
<proteinExistence type="inferred from homology"/>
<evidence type="ECO:0000256" key="6">
    <source>
        <dbReference type="ARBA" id="ARBA00022692"/>
    </source>
</evidence>
<dbReference type="Pfam" id="PF00577">
    <property type="entry name" value="Usher"/>
    <property type="match status" value="1"/>
</dbReference>
<evidence type="ECO:0000256" key="11">
    <source>
        <dbReference type="SAM" id="MobiDB-lite"/>
    </source>
</evidence>
<evidence type="ECO:0000256" key="2">
    <source>
        <dbReference type="ARBA" id="ARBA00008064"/>
    </source>
</evidence>
<dbReference type="GO" id="GO:0009297">
    <property type="term" value="P:pilus assembly"/>
    <property type="evidence" value="ECO:0007669"/>
    <property type="project" value="InterPro"/>
</dbReference>
<dbReference type="AlphaFoldDB" id="A0A5T4LPU4"/>
<evidence type="ECO:0000256" key="4">
    <source>
        <dbReference type="ARBA" id="ARBA00022452"/>
    </source>
</evidence>
<protein>
    <submittedName>
        <fullName evidence="14">Outer membrane usher protein PefC</fullName>
    </submittedName>
</protein>
<feature type="chain" id="PRO_5026312130" evidence="12">
    <location>
        <begin position="29"/>
        <end position="800"/>
    </location>
</feature>
<name>A0A5T4LPU4_SALER</name>
<dbReference type="PANTHER" id="PTHR30451:SF21">
    <property type="entry name" value="FIMBRIAL USHER DOMAIN-CONTAINING PROTEIN YDET-RELATED"/>
    <property type="match status" value="1"/>
</dbReference>
<comment type="caution">
    <text evidence="14">The sequence shown here is derived from an EMBL/GenBank/DDBJ whole genome shotgun (WGS) entry which is preliminary data.</text>
</comment>
<keyword evidence="8 10" id="KW-0472">Membrane</keyword>
<organism evidence="14">
    <name type="scientific">Salmonella enterica</name>
    <name type="common">Salmonella choleraesuis</name>
    <dbReference type="NCBI Taxonomy" id="28901"/>
    <lineage>
        <taxon>Bacteria</taxon>
        <taxon>Pseudomonadati</taxon>
        <taxon>Pseudomonadota</taxon>
        <taxon>Gammaproteobacteria</taxon>
        <taxon>Enterobacterales</taxon>
        <taxon>Enterobacteriaceae</taxon>
        <taxon>Salmonella</taxon>
    </lineage>
</organism>
<evidence type="ECO:0000256" key="12">
    <source>
        <dbReference type="SAM" id="SignalP"/>
    </source>
</evidence>
<evidence type="ECO:0000256" key="7">
    <source>
        <dbReference type="ARBA" id="ARBA00022729"/>
    </source>
</evidence>
<dbReference type="GO" id="GO:0015473">
    <property type="term" value="F:fimbrial usher porin activity"/>
    <property type="evidence" value="ECO:0007669"/>
    <property type="project" value="InterPro"/>
</dbReference>
<feature type="signal peptide" evidence="12">
    <location>
        <begin position="1"/>
        <end position="28"/>
    </location>
</feature>
<keyword evidence="6 10" id="KW-0812">Transmembrane</keyword>
<dbReference type="InterPro" id="IPR037224">
    <property type="entry name" value="PapC_N_sf"/>
</dbReference>
<sequence>MRRTQRQTGSLSTLALLLGTVLASPAGRADGELDMSFIQGGNQLSPEAWAALNSRYAPGRYLVDLTVNRKPAGRQVLEITPQDSEELCLPEAWLVRAGVYIRQAYFRDGYDAARQCYVLAGAPSTRVEFDVTTQSLALSLPQRALAAKPETVEWDYGNAAMRVNYNLNSSRGRYDTTSFGSADLKANAGRWVVNSVASGSTGKEGSTGSVAMFTASRAIRSLEADLQLGKTSVGTGLLGSTGTWGATLTHNNSMRPGNIGYSPVFSGTAAGSARVTLRQGNNTLHSEMVPPGPFAITNIPLYNSGDVTMTITEENGRVITQVFPVSVMAGQLNPGQHEYSVSAGMPDDDSDMQGGLLSASYGYGLDGLTLRAGGAFNQHYSGVTAGVVTGLGPVGALSADGARARAEFLHRPQESGEKVQLAWTKQLEVTNTGLRLSWSRTLTPDFPELSGFDPTDTSLTEAYRPRQRSIRDEWNAGISQSVGEESSLSLSGWQRSYHHDSLRDQGLTGSLSTRVRSASMTLAGSRSAGGNGSDSWSASLSVSIPFTLSEKRYSSNTTVSTSRGSGTGVTTGLSGNLSERFSASASTGRDGDGGSSSYLSGSYSGDLAYLGGNLNQSSAGGTSGSLSLSGSVLAVPAARSVMLSRTVADTVAVVSVKDTPGVKVTSGSGTTGSGGHLVVPLTSYDLNTVTIEAGSLPLDTELGNTSRQVIPVSQAVIWMPFEPLKVRRYLLQVRMPDGAFVPGGVWAKDERGAPLGFVAASGVLVMNVMDKPGRITLDACVIPGERLKETDKLQEIRCEK</sequence>
<dbReference type="PROSITE" id="PS01151">
    <property type="entry name" value="FIMBRIAL_USHER"/>
    <property type="match status" value="1"/>
</dbReference>
<dbReference type="PANTHER" id="PTHR30451">
    <property type="entry name" value="OUTER MEMBRANE USHER PROTEIN"/>
    <property type="match status" value="1"/>
</dbReference>
<dbReference type="Gene3D" id="2.60.40.3110">
    <property type="match status" value="1"/>
</dbReference>
<keyword evidence="4" id="KW-1134">Transmembrane beta strand</keyword>